<evidence type="ECO:0000259" key="6">
    <source>
        <dbReference type="Pfam" id="PF03968"/>
    </source>
</evidence>
<evidence type="ECO:0000256" key="5">
    <source>
        <dbReference type="SAM" id="MobiDB-lite"/>
    </source>
</evidence>
<comment type="subunit">
    <text evidence="4">Component of the lipopolysaccharide transport and assembly complex. Interacts with LptE and LptA.</text>
</comment>
<dbReference type="Pfam" id="PF04453">
    <property type="entry name" value="LptD"/>
    <property type="match status" value="1"/>
</dbReference>
<feature type="domain" description="Organic solvent tolerance-like N-terminal" evidence="6">
    <location>
        <begin position="90"/>
        <end position="172"/>
    </location>
</feature>
<protein>
    <recommendedName>
        <fullName evidence="4">LPS-assembly protein LptD</fullName>
    </recommendedName>
</protein>
<accession>A0ABP7SM24</accession>
<dbReference type="InterPro" id="IPR007543">
    <property type="entry name" value="LptD_C"/>
</dbReference>
<dbReference type="Proteomes" id="UP001501353">
    <property type="component" value="Unassembled WGS sequence"/>
</dbReference>
<reference evidence="9" key="1">
    <citation type="journal article" date="2019" name="Int. J. Syst. Evol. Microbiol.">
        <title>The Global Catalogue of Microorganisms (GCM) 10K type strain sequencing project: providing services to taxonomists for standard genome sequencing and annotation.</title>
        <authorList>
            <consortium name="The Broad Institute Genomics Platform"/>
            <consortium name="The Broad Institute Genome Sequencing Center for Infectious Disease"/>
            <person name="Wu L."/>
            <person name="Ma J."/>
        </authorList>
    </citation>
    <scope>NUCLEOTIDE SEQUENCE [LARGE SCALE GENOMIC DNA]</scope>
    <source>
        <strain evidence="9">JCM 16673</strain>
    </source>
</reference>
<comment type="caution">
    <text evidence="8">The sequence shown here is derived from an EMBL/GenBank/DDBJ whole genome shotgun (WGS) entry which is preliminary data.</text>
</comment>
<feature type="region of interest" description="Disordered" evidence="5">
    <location>
        <begin position="42"/>
        <end position="70"/>
    </location>
</feature>
<feature type="compositionally biased region" description="Basic and acidic residues" evidence="5">
    <location>
        <begin position="52"/>
        <end position="70"/>
    </location>
</feature>
<dbReference type="PANTHER" id="PTHR30189">
    <property type="entry name" value="LPS-ASSEMBLY PROTEIN"/>
    <property type="match status" value="1"/>
</dbReference>
<name>A0ABP7SM24_9BURK</name>
<comment type="similarity">
    <text evidence="4">Belongs to the LptD family.</text>
</comment>
<gene>
    <name evidence="4" type="primary">lptD</name>
    <name evidence="8" type="ORF">GCM10022212_04330</name>
</gene>
<dbReference type="HAMAP" id="MF_01411">
    <property type="entry name" value="LPS_assembly_LptD"/>
    <property type="match status" value="1"/>
</dbReference>
<dbReference type="InterPro" id="IPR050218">
    <property type="entry name" value="LptD"/>
</dbReference>
<keyword evidence="1 4" id="KW-0732">Signal</keyword>
<comment type="subcellular location">
    <subcellularLocation>
        <location evidence="4">Cell outer membrane</location>
    </subcellularLocation>
</comment>
<evidence type="ECO:0000259" key="7">
    <source>
        <dbReference type="Pfam" id="PF04453"/>
    </source>
</evidence>
<comment type="function">
    <text evidence="4">Together with LptE, is involved in the assembly of lipopolysaccharide (LPS) at the surface of the outer membrane.</text>
</comment>
<dbReference type="EMBL" id="BAAAZE010000003">
    <property type="protein sequence ID" value="GAA4013466.1"/>
    <property type="molecule type" value="Genomic_DNA"/>
</dbReference>
<evidence type="ECO:0000256" key="1">
    <source>
        <dbReference type="ARBA" id="ARBA00022729"/>
    </source>
</evidence>
<sequence>MIRFSVPSSPSTSSSPQSSAQRLLRILTAVVAAATLPNYVLAQSAPPPRPAKVNDREAPAEVSAEKMTGRPDRELELDSKVEIVRGTTTVTSDHAKYRIVEDEIEATGNVRMKRIDDIYTGDKLKLNMDAGEGFVTNPTYRLERNNGQGKATRIDFESEDRATVVDGTYSTCEGPNPDWYLKSGTLNLDTARDIGLAKSTVVYFKGVPILAAPAMSFPLSDARKSGVLPPTIGATNRGGLEVTVPYYFNIAPNRDLTLYPKVIAQRGLQLGAWARYLDPMYAGETKIEGLLKDKLTGTDRWALSSIHTQTLRPGLTLNWNINAASDDDYPTDFSRTLTTATQRLLLRDLSLTYGAAYWSATARTTNYQVLQDPVAPIARPYDRLPQLTLTTARPDVAGFDLAADADLTRFWHPTLQRGDRLFVNPKVSYPIIEPGFFITPKLAFHATRYQLDNTVTGVNGAPSRALPTASLDGGMVFERDTSLLGKALTQTLEPRLFYVYTPYRDQSLLPNFDSALADLSFTQLFSENRFVGNDRISDANQVTAAVTSRFLEASGEERARIAIGQRYYFSEQRVTLGPLANDSRSDLLLSANGRLNQALSAETNLQYSQTQHVLNRANIGVRYQPAPMRVLNLQYRQDLPNNLEKSFDVSGQWPFAQRWYGVGRVNYSLTTSKVAEGLLGVEYKADCWVFRIVGQRTPTSTLQATSALYFQLELNGLSKLGSNPLQALRASVPGYQNINQSNTNRP</sequence>
<dbReference type="InterPro" id="IPR005653">
    <property type="entry name" value="OstA-like_N"/>
</dbReference>
<feature type="domain" description="LptD C-terminal" evidence="7">
    <location>
        <begin position="298"/>
        <end position="659"/>
    </location>
</feature>
<evidence type="ECO:0000256" key="2">
    <source>
        <dbReference type="ARBA" id="ARBA00023136"/>
    </source>
</evidence>
<evidence type="ECO:0000313" key="8">
    <source>
        <dbReference type="EMBL" id="GAA4013466.1"/>
    </source>
</evidence>
<keyword evidence="3 4" id="KW-0998">Cell outer membrane</keyword>
<dbReference type="Gene3D" id="2.60.450.10">
    <property type="entry name" value="Lipopolysaccharide (LPS) transport protein A like domain"/>
    <property type="match status" value="1"/>
</dbReference>
<comment type="caution">
    <text evidence="4">Lacks conserved residue(s) required for the propagation of feature annotation.</text>
</comment>
<dbReference type="Pfam" id="PF03968">
    <property type="entry name" value="LptD_N"/>
    <property type="match status" value="1"/>
</dbReference>
<dbReference type="InterPro" id="IPR020889">
    <property type="entry name" value="LipoPS_assembly_LptD"/>
</dbReference>
<evidence type="ECO:0000256" key="4">
    <source>
        <dbReference type="HAMAP-Rule" id="MF_01411"/>
    </source>
</evidence>
<keyword evidence="9" id="KW-1185">Reference proteome</keyword>
<dbReference type="PANTHER" id="PTHR30189:SF1">
    <property type="entry name" value="LPS-ASSEMBLY PROTEIN LPTD"/>
    <property type="match status" value="1"/>
</dbReference>
<organism evidence="8 9">
    <name type="scientific">Actimicrobium antarcticum</name>
    <dbReference type="NCBI Taxonomy" id="1051899"/>
    <lineage>
        <taxon>Bacteria</taxon>
        <taxon>Pseudomonadati</taxon>
        <taxon>Pseudomonadota</taxon>
        <taxon>Betaproteobacteria</taxon>
        <taxon>Burkholderiales</taxon>
        <taxon>Oxalobacteraceae</taxon>
        <taxon>Actimicrobium</taxon>
    </lineage>
</organism>
<proteinExistence type="inferred from homology"/>
<dbReference type="RefSeq" id="WP_344761580.1">
    <property type="nucleotide sequence ID" value="NZ_BAAAZE010000003.1"/>
</dbReference>
<keyword evidence="2 4" id="KW-0472">Membrane</keyword>
<evidence type="ECO:0000313" key="9">
    <source>
        <dbReference type="Proteomes" id="UP001501353"/>
    </source>
</evidence>
<evidence type="ECO:0000256" key="3">
    <source>
        <dbReference type="ARBA" id="ARBA00023237"/>
    </source>
</evidence>